<dbReference type="GO" id="GO:0005634">
    <property type="term" value="C:nucleus"/>
    <property type="evidence" value="ECO:0007669"/>
    <property type="project" value="TreeGrafter"/>
</dbReference>
<evidence type="ECO:0000313" key="5">
    <source>
        <dbReference type="EMBL" id="VIO94391.1"/>
    </source>
</evidence>
<dbReference type="GO" id="GO:0008270">
    <property type="term" value="F:zinc ion binding"/>
    <property type="evidence" value="ECO:0007669"/>
    <property type="project" value="UniProtKB-KW"/>
</dbReference>
<accession>A0A0H5S2U9</accession>
<evidence type="ECO:0000313" key="4">
    <source>
        <dbReference type="EMBL" id="CRZ23034.1"/>
    </source>
</evidence>
<keyword evidence="1" id="KW-0863">Zinc-finger</keyword>
<gene>
    <name evidence="4 7 8" type="ORF">Bm264</name>
    <name evidence="5" type="ORF">BM_BM264</name>
    <name evidence="4" type="ORF">BM_Bm264</name>
</gene>
<organism evidence="4">
    <name type="scientific">Brugia malayi</name>
    <name type="common">Filarial nematode worm</name>
    <dbReference type="NCBI Taxonomy" id="6279"/>
    <lineage>
        <taxon>Eukaryota</taxon>
        <taxon>Metazoa</taxon>
        <taxon>Ecdysozoa</taxon>
        <taxon>Nematoda</taxon>
        <taxon>Chromadorea</taxon>
        <taxon>Rhabditida</taxon>
        <taxon>Spirurina</taxon>
        <taxon>Spiruromorpha</taxon>
        <taxon>Filarioidea</taxon>
        <taxon>Onchocercidae</taxon>
        <taxon>Brugia</taxon>
    </lineage>
</organism>
<accession>A0A4E9FBW5</accession>
<evidence type="ECO:0000313" key="6">
    <source>
        <dbReference type="Proteomes" id="UP000006672"/>
    </source>
</evidence>
<evidence type="ECO:0000256" key="2">
    <source>
        <dbReference type="SAM" id="MobiDB-lite"/>
    </source>
</evidence>
<dbReference type="CTD" id="6103544"/>
<evidence type="ECO:0000259" key="3">
    <source>
        <dbReference type="PROSITE" id="PS50157"/>
    </source>
</evidence>
<dbReference type="PANTHER" id="PTHR46179:SF26">
    <property type="entry name" value="ZINC FINGER PROTEIN 423 HOMOLOG"/>
    <property type="match status" value="1"/>
</dbReference>
<dbReference type="GO" id="GO:0006357">
    <property type="term" value="P:regulation of transcription by RNA polymerase II"/>
    <property type="evidence" value="ECO:0007669"/>
    <property type="project" value="TreeGrafter"/>
</dbReference>
<dbReference type="GO" id="GO:0003712">
    <property type="term" value="F:transcription coregulator activity"/>
    <property type="evidence" value="ECO:0007669"/>
    <property type="project" value="TreeGrafter"/>
</dbReference>
<dbReference type="RefSeq" id="XP_042934941.1">
    <property type="nucleotide sequence ID" value="XM_043079007.1"/>
</dbReference>
<reference evidence="5" key="3">
    <citation type="submission" date="2019-04" db="EMBL/GenBank/DDBJ databases">
        <authorList>
            <person name="Howe K."/>
            <person name="Paulini M."/>
            <person name="Williams G."/>
        </authorList>
    </citation>
    <scope>NUCLEOTIDE SEQUENCE [LARGE SCALE GENOMIC DNA]</scope>
    <source>
        <strain evidence="5">FR3</strain>
    </source>
</reference>
<dbReference type="PROSITE" id="PS00028">
    <property type="entry name" value="ZINC_FINGER_C2H2_1"/>
    <property type="match status" value="5"/>
</dbReference>
<dbReference type="PANTHER" id="PTHR46179">
    <property type="entry name" value="ZINC FINGER PROTEIN"/>
    <property type="match status" value="1"/>
</dbReference>
<dbReference type="AlphaFoldDB" id="A0A0H5S2U9"/>
<keyword evidence="1" id="KW-0479">Metal-binding</keyword>
<feature type="domain" description="C2H2-type" evidence="3">
    <location>
        <begin position="350"/>
        <end position="373"/>
    </location>
</feature>
<dbReference type="InterPro" id="IPR013087">
    <property type="entry name" value="Znf_C2H2_type"/>
</dbReference>
<dbReference type="WormBase" id="Bm264">
    <property type="protein sequence ID" value="BM33428"/>
    <property type="gene ID" value="WBGene00220525"/>
</dbReference>
<feature type="domain" description="C2H2-type" evidence="3">
    <location>
        <begin position="283"/>
        <end position="306"/>
    </location>
</feature>
<dbReference type="STRING" id="6279.A0A0H5S2U9"/>
<feature type="domain" description="C2H2-type" evidence="3">
    <location>
        <begin position="319"/>
        <end position="349"/>
    </location>
</feature>
<protein>
    <submittedName>
        <fullName evidence="4">Bm264</fullName>
    </submittedName>
    <submittedName>
        <fullName evidence="7">C2H2-type domain-containing protein</fullName>
    </submittedName>
</protein>
<feature type="domain" description="C2H2-type" evidence="3">
    <location>
        <begin position="46"/>
        <end position="69"/>
    </location>
</feature>
<evidence type="ECO:0000313" key="8">
    <source>
        <dbReference type="WormBase" id="Bm264"/>
    </source>
</evidence>
<dbReference type="Gene3D" id="3.30.160.60">
    <property type="entry name" value="Classic Zinc Finger"/>
    <property type="match status" value="2"/>
</dbReference>
<dbReference type="Pfam" id="PF00096">
    <property type="entry name" value="zf-C2H2"/>
    <property type="match status" value="2"/>
</dbReference>
<evidence type="ECO:0000313" key="7">
    <source>
        <dbReference type="WBParaSite" id="Bm264.1"/>
    </source>
</evidence>
<dbReference type="WBParaSite" id="Bm264.1">
    <property type="protein sequence ID" value="Bm264.1"/>
    <property type="gene ID" value="WBGene00220525"/>
</dbReference>
<proteinExistence type="predicted"/>
<dbReference type="SMART" id="SM00355">
    <property type="entry name" value="ZnF_C2H2"/>
    <property type="match status" value="7"/>
</dbReference>
<dbReference type="GeneID" id="6103544"/>
<dbReference type="SUPFAM" id="SSF57667">
    <property type="entry name" value="beta-beta-alpha zinc fingers"/>
    <property type="match status" value="2"/>
</dbReference>
<dbReference type="OrthoDB" id="3437960at2759"/>
<dbReference type="PROSITE" id="PS50157">
    <property type="entry name" value="ZINC_FINGER_C2H2_2"/>
    <property type="match status" value="4"/>
</dbReference>
<dbReference type="InterPro" id="IPR036236">
    <property type="entry name" value="Znf_C2H2_sf"/>
</dbReference>
<sequence>MSRVTKHRKAIAKRVEKKHTCPSCDAKFSFPNKLRLHVNSNHSLANLCELCPERFNRFNELRTHMRRAHRIIHQCHLCAYSSSVKAELRKHVVKCHENGVRCTVDGCVATVAYNRLRRHIKEVHCNSFEGNLILDNHILRASAESKNDLSGDLHTEAKLTPTAEGSVATNASFGIEFVNIHVVDKMQEPTNSHVSPKIPSQNAETSSHISSAVQQYGATSGNDCGDYCGGAKFGKVFKMERDNSRNICQEKSLEVPTQLDSLEMKDQTMSKKLPFDCTETGEYECQKCGKIFHNICNSRRHWNRVHLKIYKERVKLKKYACEISNCMQRFSCSSKLQDHVLAVHNEGVPFDCETCSRKFSSRASFAVHLRRYHLASIRDVPHGFTDRTVVNATSISDEIHVTAHDTVSEMEAVADNILGKE</sequence>
<dbReference type="FunCoup" id="A0A0H5S2U9">
    <property type="interactions" value="178"/>
</dbReference>
<dbReference type="KEGG" id="bmy:BM_BM264"/>
<feature type="region of interest" description="Disordered" evidence="2">
    <location>
        <begin position="190"/>
        <end position="212"/>
    </location>
</feature>
<name>A0A0H5S2U9_BRUMA</name>
<dbReference type="EMBL" id="CAAKNF010000193">
    <property type="protein sequence ID" value="VIO94391.1"/>
    <property type="molecule type" value="Genomic_DNA"/>
</dbReference>
<reference evidence="4 6" key="1">
    <citation type="journal article" date="2007" name="Science">
        <title>Draft genome of the filarial nematode parasite Brugia malayi.</title>
        <authorList>
            <person name="Ghedin E."/>
            <person name="Wang S."/>
            <person name="Spiro D."/>
            <person name="Caler E."/>
            <person name="Zhao Q."/>
            <person name="Crabtree J."/>
            <person name="Allen J.E."/>
            <person name="Delcher A.L."/>
            <person name="Guiliano D.B."/>
            <person name="Miranda-Saavedra D."/>
            <person name="Angiuoli S.V."/>
            <person name="Creasy T."/>
            <person name="Amedeo P."/>
            <person name="Haas B."/>
            <person name="El-Sayed N.M."/>
            <person name="Wortman J.R."/>
            <person name="Feldblyum T."/>
            <person name="Tallon L."/>
            <person name="Schatz M."/>
            <person name="Shumway M."/>
            <person name="Koo H."/>
            <person name="Salzberg S.L."/>
            <person name="Schobel S."/>
            <person name="Pertea M."/>
            <person name="Pop M."/>
            <person name="White O."/>
            <person name="Barton G.J."/>
            <person name="Carlow C.K."/>
            <person name="Crawford M.J."/>
            <person name="Daub J."/>
            <person name="Dimmic M.W."/>
            <person name="Estes C.F."/>
            <person name="Foster J.M."/>
            <person name="Ganatra M."/>
            <person name="Gregory W.F."/>
            <person name="Johnson N.M."/>
            <person name="Jin J."/>
            <person name="Komuniecki R."/>
            <person name="Korf I."/>
            <person name="Kumar S."/>
            <person name="Laney S."/>
            <person name="Li B.W."/>
            <person name="Li W."/>
            <person name="Lindblom T.H."/>
            <person name="Lustigman S."/>
            <person name="Ma D."/>
            <person name="Maina C.V."/>
            <person name="Martin D.M."/>
            <person name="McCarter J.P."/>
            <person name="McReynolds L."/>
            <person name="Mitreva M."/>
            <person name="Nutman T.B."/>
            <person name="Parkinson J."/>
            <person name="Peregrin-Alvarez J.M."/>
            <person name="Poole C."/>
            <person name="Ren Q."/>
            <person name="Saunders L."/>
            <person name="Sluder A.E."/>
            <person name="Smith K."/>
            <person name="Stanke M."/>
            <person name="Unnasch T.R."/>
            <person name="Ware J."/>
            <person name="Wei A.D."/>
            <person name="Weil G."/>
            <person name="Williams D.J."/>
            <person name="Zhang Y."/>
            <person name="Williams S.A."/>
            <person name="Fraser-Liggett C."/>
            <person name="Slatko B."/>
            <person name="Blaxter M.L."/>
            <person name="Scott A.L."/>
        </authorList>
    </citation>
    <scope>NUCLEOTIDE SEQUENCE</scope>
    <source>
        <strain evidence="4 6">FR3</strain>
    </source>
</reference>
<keyword evidence="1" id="KW-0862">Zinc</keyword>
<keyword evidence="6" id="KW-1185">Reference proteome</keyword>
<dbReference type="InterPro" id="IPR051061">
    <property type="entry name" value="Zinc_finger_trans_reg"/>
</dbReference>
<dbReference type="EMBL" id="LN856790">
    <property type="protein sequence ID" value="CRZ23034.1"/>
    <property type="molecule type" value="Genomic_DNA"/>
</dbReference>
<reference evidence="7" key="4">
    <citation type="submission" date="2019-12" db="UniProtKB">
        <authorList>
            <consortium name="WormBaseParasite"/>
        </authorList>
    </citation>
    <scope>IDENTIFICATION</scope>
</reference>
<dbReference type="Proteomes" id="UP000006672">
    <property type="component" value="Unassembled WGS sequence"/>
</dbReference>
<dbReference type="OMA" id="LCPERFN"/>
<evidence type="ECO:0000256" key="1">
    <source>
        <dbReference type="PROSITE-ProRule" id="PRU00042"/>
    </source>
</evidence>
<reference evidence="4" key="2">
    <citation type="submission" date="2012-12" db="EMBL/GenBank/DDBJ databases">
        <authorList>
            <person name="Gao Y.W."/>
            <person name="Fan S.T."/>
            <person name="Sun H.T."/>
            <person name="Wang Z."/>
            <person name="Gao X.L."/>
            <person name="Li Y.G."/>
            <person name="Wang T.C."/>
            <person name="Zhang K."/>
            <person name="Xu W.W."/>
            <person name="Yu Z.J."/>
            <person name="Xia X.Z."/>
        </authorList>
    </citation>
    <scope>NUCLEOTIDE SEQUENCE</scope>
    <source>
        <strain evidence="4">FR3</strain>
    </source>
</reference>